<organism evidence="2">
    <name type="scientific">Anopheles atroparvus</name>
    <name type="common">European mosquito</name>
    <dbReference type="NCBI Taxonomy" id="41427"/>
    <lineage>
        <taxon>Eukaryota</taxon>
        <taxon>Metazoa</taxon>
        <taxon>Ecdysozoa</taxon>
        <taxon>Arthropoda</taxon>
        <taxon>Hexapoda</taxon>
        <taxon>Insecta</taxon>
        <taxon>Pterygota</taxon>
        <taxon>Neoptera</taxon>
        <taxon>Endopterygota</taxon>
        <taxon>Diptera</taxon>
        <taxon>Nematocera</taxon>
        <taxon>Culicoidea</taxon>
        <taxon>Culicidae</taxon>
        <taxon>Anophelinae</taxon>
        <taxon>Anopheles</taxon>
    </lineage>
</organism>
<dbReference type="VEuPathDB" id="VectorBase:AATE012308"/>
<dbReference type="AlphaFoldDB" id="A0A182J6J5"/>
<sequence>MAEPSRAARPAGIDNEPGDEGVERPAGKDVLSSGSVSPSSSSTPPPAVPVRLPPPAPSPEVTHDGPATRSSSGSASVASPPSSASSSLSRSPSISPRTKSRRPRTQTQAGSSPGADAPEVIERIPEPTATPAQLIDSHDDVERSIPATLIHDPAGLVHQPRQNIFRPSTQLQCSASHLHLHQSGSLRTVNYFTIVPWDGASASAVCQLARKPPSPGRFGRLPGCDTFPRSAMALREFPGAPPYEHRSLAMARSRTRHEFEFTLRTQHHCTTSRKQPD</sequence>
<evidence type="ECO:0000256" key="1">
    <source>
        <dbReference type="SAM" id="MobiDB-lite"/>
    </source>
</evidence>
<proteinExistence type="predicted"/>
<feature type="region of interest" description="Disordered" evidence="1">
    <location>
        <begin position="1"/>
        <end position="119"/>
    </location>
</feature>
<reference evidence="2" key="1">
    <citation type="submission" date="2022-08" db="UniProtKB">
        <authorList>
            <consortium name="EnsemblMetazoa"/>
        </authorList>
    </citation>
    <scope>IDENTIFICATION</scope>
    <source>
        <strain evidence="2">EBRO</strain>
    </source>
</reference>
<feature type="compositionally biased region" description="Low complexity" evidence="1">
    <location>
        <begin position="30"/>
        <end position="42"/>
    </location>
</feature>
<accession>A0A182J6J5</accession>
<protein>
    <submittedName>
        <fullName evidence="2">Uncharacterized protein</fullName>
    </submittedName>
</protein>
<name>A0A182J6J5_ANOAO</name>
<feature type="compositionally biased region" description="Low complexity" evidence="1">
    <location>
        <begin position="67"/>
        <end position="97"/>
    </location>
</feature>
<feature type="compositionally biased region" description="Pro residues" evidence="1">
    <location>
        <begin position="43"/>
        <end position="58"/>
    </location>
</feature>
<dbReference type="EnsemblMetazoa" id="AATE012308-RA">
    <property type="protein sequence ID" value="AATE012308-PA.1"/>
    <property type="gene ID" value="AATE012308"/>
</dbReference>
<evidence type="ECO:0000313" key="2">
    <source>
        <dbReference type="EnsemblMetazoa" id="AATE012308-PA.1"/>
    </source>
</evidence>